<accession>A0A317EXM0</accession>
<sequence>MACSPKLYNAENQYESGSLSEAKIDSLKSFLKENARAELRDTIFIKYDFNKDVCWNDLSYQNATFLNDSRYAYQNYVKEKSAKRPTIAVYQYRQEGSSFSPIKSKGLEIETDSGYLKNLLFKEQTTCGTSAIILPTGKYLLVKSDSHFAALLLNGKEIEKLIIGNLIK</sequence>
<organism evidence="1 2">
    <name type="scientific">Pedobacter paludis</name>
    <dbReference type="NCBI Taxonomy" id="2203212"/>
    <lineage>
        <taxon>Bacteria</taxon>
        <taxon>Pseudomonadati</taxon>
        <taxon>Bacteroidota</taxon>
        <taxon>Sphingobacteriia</taxon>
        <taxon>Sphingobacteriales</taxon>
        <taxon>Sphingobacteriaceae</taxon>
        <taxon>Pedobacter</taxon>
    </lineage>
</organism>
<dbReference type="Proteomes" id="UP000245391">
    <property type="component" value="Unassembled WGS sequence"/>
</dbReference>
<evidence type="ECO:0008006" key="3">
    <source>
        <dbReference type="Google" id="ProtNLM"/>
    </source>
</evidence>
<comment type="caution">
    <text evidence="1">The sequence shown here is derived from an EMBL/GenBank/DDBJ whole genome shotgun (WGS) entry which is preliminary data.</text>
</comment>
<reference evidence="2" key="1">
    <citation type="submission" date="2018-05" db="EMBL/GenBank/DDBJ databases">
        <title>Pedobacter paludis sp. nov., isolated from wetland soil.</title>
        <authorList>
            <person name="Zhang Y."/>
        </authorList>
    </citation>
    <scope>NUCLEOTIDE SEQUENCE [LARGE SCALE GENOMIC DNA]</scope>
    <source>
        <strain evidence="2">R-8</strain>
    </source>
</reference>
<evidence type="ECO:0000313" key="1">
    <source>
        <dbReference type="EMBL" id="PWS31571.1"/>
    </source>
</evidence>
<dbReference type="AlphaFoldDB" id="A0A317EXM0"/>
<keyword evidence="2" id="KW-1185">Reference proteome</keyword>
<gene>
    <name evidence="1" type="ORF">DF947_13350</name>
</gene>
<dbReference type="EMBL" id="QGNY01000004">
    <property type="protein sequence ID" value="PWS31571.1"/>
    <property type="molecule type" value="Genomic_DNA"/>
</dbReference>
<evidence type="ECO:0000313" key="2">
    <source>
        <dbReference type="Proteomes" id="UP000245391"/>
    </source>
</evidence>
<name>A0A317EXM0_9SPHI</name>
<protein>
    <recommendedName>
        <fullName evidence="3">Lipoprotein</fullName>
    </recommendedName>
</protein>
<proteinExistence type="predicted"/>